<feature type="transmembrane region" description="Helical" evidence="2">
    <location>
        <begin position="60"/>
        <end position="76"/>
    </location>
</feature>
<feature type="region of interest" description="Disordered" evidence="1">
    <location>
        <begin position="216"/>
        <end position="261"/>
    </location>
</feature>
<reference evidence="4 5" key="1">
    <citation type="submission" date="2019-02" db="EMBL/GenBank/DDBJ databases">
        <title>Deep-cultivation of Planctomycetes and their phenomic and genomic characterization uncovers novel biology.</title>
        <authorList>
            <person name="Wiegand S."/>
            <person name="Jogler M."/>
            <person name="Boedeker C."/>
            <person name="Pinto D."/>
            <person name="Vollmers J."/>
            <person name="Rivas-Marin E."/>
            <person name="Kohn T."/>
            <person name="Peeters S.H."/>
            <person name="Heuer A."/>
            <person name="Rast P."/>
            <person name="Oberbeckmann S."/>
            <person name="Bunk B."/>
            <person name="Jeske O."/>
            <person name="Meyerdierks A."/>
            <person name="Storesund J.E."/>
            <person name="Kallscheuer N."/>
            <person name="Luecker S."/>
            <person name="Lage O.M."/>
            <person name="Pohl T."/>
            <person name="Merkel B.J."/>
            <person name="Hornburger P."/>
            <person name="Mueller R.-W."/>
            <person name="Bruemmer F."/>
            <person name="Labrenz M."/>
            <person name="Spormann A.M."/>
            <person name="Op den Camp H."/>
            <person name="Overmann J."/>
            <person name="Amann R."/>
            <person name="Jetten M.S.M."/>
            <person name="Mascher T."/>
            <person name="Medema M.H."/>
            <person name="Devos D.P."/>
            <person name="Kaster A.-K."/>
            <person name="Ovreas L."/>
            <person name="Rohde M."/>
            <person name="Galperin M.Y."/>
            <person name="Jogler C."/>
        </authorList>
    </citation>
    <scope>NUCLEOTIDE SEQUENCE [LARGE SCALE GENOMIC DNA]</scope>
    <source>
        <strain evidence="4 5">SV_7m_r</strain>
    </source>
</reference>
<feature type="compositionally biased region" description="Polar residues" evidence="1">
    <location>
        <begin position="172"/>
        <end position="181"/>
    </location>
</feature>
<sequence>MVLFVLKLLKKVSTAIAERKHPKQLAAGVATGVLLGLIPHGNLLAIGLLVLILCMKLNHAMMGLVAIGVTFLAGYLDPWSDQVGNYLLTDPRTLPIAQQAWALPMVPWTDLNNTIVLGSFLIGLGLVYPTYRLTLPLFNWIAPEEDDKDEASDKEQQAETDPDALASEAAEQGSTEELSASDTHDPVTDQSASDQLPSHRQMMAVRTRIDLIRSSDDAAQEEVAQTAADSEQADRLTSPTASDPGSILDRDHGGLSPQESLNVSLEHLLTQLRESQDKKAAG</sequence>
<dbReference type="OrthoDB" id="268259at2"/>
<protein>
    <recommendedName>
        <fullName evidence="3">DUF2062 domain-containing protein</fullName>
    </recommendedName>
</protein>
<dbReference type="AlphaFoldDB" id="A0A517SQR5"/>
<keyword evidence="2" id="KW-0472">Membrane</keyword>
<evidence type="ECO:0000259" key="3">
    <source>
        <dbReference type="Pfam" id="PF09835"/>
    </source>
</evidence>
<dbReference type="InterPro" id="IPR018639">
    <property type="entry name" value="DUF2062"/>
</dbReference>
<evidence type="ECO:0000313" key="5">
    <source>
        <dbReference type="Proteomes" id="UP000315003"/>
    </source>
</evidence>
<keyword evidence="5" id="KW-1185">Reference proteome</keyword>
<proteinExistence type="predicted"/>
<feature type="transmembrane region" description="Helical" evidence="2">
    <location>
        <begin position="24"/>
        <end position="53"/>
    </location>
</feature>
<dbReference type="InterPro" id="IPR019935">
    <property type="entry name" value="CHP03546"/>
</dbReference>
<accession>A0A517SQR5</accession>
<feature type="compositionally biased region" description="Polar residues" evidence="1">
    <location>
        <begin position="188"/>
        <end position="198"/>
    </location>
</feature>
<evidence type="ECO:0000313" key="4">
    <source>
        <dbReference type="EMBL" id="QDT58472.1"/>
    </source>
</evidence>
<dbReference type="Proteomes" id="UP000315003">
    <property type="component" value="Chromosome"/>
</dbReference>
<dbReference type="Pfam" id="PF09835">
    <property type="entry name" value="DUF2062"/>
    <property type="match status" value="1"/>
</dbReference>
<feature type="region of interest" description="Disordered" evidence="1">
    <location>
        <begin position="146"/>
        <end position="201"/>
    </location>
</feature>
<gene>
    <name evidence="4" type="ORF">SV7mr_09650</name>
</gene>
<feature type="domain" description="DUF2062" evidence="3">
    <location>
        <begin position="19"/>
        <end position="141"/>
    </location>
</feature>
<name>A0A517SQR5_9BACT</name>
<dbReference type="EMBL" id="CP036272">
    <property type="protein sequence ID" value="QDT58472.1"/>
    <property type="molecule type" value="Genomic_DNA"/>
</dbReference>
<evidence type="ECO:0000256" key="1">
    <source>
        <dbReference type="SAM" id="MobiDB-lite"/>
    </source>
</evidence>
<keyword evidence="2" id="KW-0812">Transmembrane</keyword>
<feature type="transmembrane region" description="Helical" evidence="2">
    <location>
        <begin position="111"/>
        <end position="131"/>
    </location>
</feature>
<dbReference type="NCBIfam" id="TIGR03546">
    <property type="entry name" value="TIGR03546 family protein"/>
    <property type="match status" value="1"/>
</dbReference>
<organism evidence="4 5">
    <name type="scientific">Stieleria bergensis</name>
    <dbReference type="NCBI Taxonomy" id="2528025"/>
    <lineage>
        <taxon>Bacteria</taxon>
        <taxon>Pseudomonadati</taxon>
        <taxon>Planctomycetota</taxon>
        <taxon>Planctomycetia</taxon>
        <taxon>Pirellulales</taxon>
        <taxon>Pirellulaceae</taxon>
        <taxon>Stieleria</taxon>
    </lineage>
</organism>
<dbReference type="RefSeq" id="WP_145269648.1">
    <property type="nucleotide sequence ID" value="NZ_CP036272.1"/>
</dbReference>
<evidence type="ECO:0000256" key="2">
    <source>
        <dbReference type="SAM" id="Phobius"/>
    </source>
</evidence>
<keyword evidence="2" id="KW-1133">Transmembrane helix</keyword>